<protein>
    <submittedName>
        <fullName evidence="10">GntR family transcriptional regulator</fullName>
    </submittedName>
</protein>
<evidence type="ECO:0000313" key="10">
    <source>
        <dbReference type="EMBL" id="PKG22982.1"/>
    </source>
</evidence>
<dbReference type="Pfam" id="PF00392">
    <property type="entry name" value="GntR"/>
    <property type="match status" value="1"/>
</dbReference>
<dbReference type="InterPro" id="IPR015424">
    <property type="entry name" value="PyrdxlP-dep_Trfase"/>
</dbReference>
<dbReference type="PANTHER" id="PTHR46577:SF2">
    <property type="entry name" value="TRANSCRIPTIONAL REGULATORY PROTEIN"/>
    <property type="match status" value="1"/>
</dbReference>
<dbReference type="GO" id="GO:0008483">
    <property type="term" value="F:transaminase activity"/>
    <property type="evidence" value="ECO:0007669"/>
    <property type="project" value="UniProtKB-KW"/>
</dbReference>
<dbReference type="InterPro" id="IPR000524">
    <property type="entry name" value="Tscrpt_reg_HTH_GntR"/>
</dbReference>
<dbReference type="InterPro" id="IPR036388">
    <property type="entry name" value="WH-like_DNA-bd_sf"/>
</dbReference>
<dbReference type="RefSeq" id="WP_101178004.1">
    <property type="nucleotide sequence ID" value="NZ_PISE01000031.1"/>
</dbReference>
<dbReference type="Pfam" id="PF00155">
    <property type="entry name" value="Aminotran_1_2"/>
    <property type="match status" value="1"/>
</dbReference>
<evidence type="ECO:0000256" key="7">
    <source>
        <dbReference type="ARBA" id="ARBA00023125"/>
    </source>
</evidence>
<dbReference type="InterPro" id="IPR015422">
    <property type="entry name" value="PyrdxlP-dep_Trfase_small"/>
</dbReference>
<dbReference type="Gene3D" id="3.90.1150.10">
    <property type="entry name" value="Aspartate Aminotransferase, domain 1"/>
    <property type="match status" value="1"/>
</dbReference>
<keyword evidence="11" id="KW-1185">Reference proteome</keyword>
<dbReference type="InterPro" id="IPR051446">
    <property type="entry name" value="HTH_trans_reg/aminotransferase"/>
</dbReference>
<evidence type="ECO:0000256" key="6">
    <source>
        <dbReference type="ARBA" id="ARBA00023015"/>
    </source>
</evidence>
<dbReference type="FunFam" id="3.40.640.10:FF:000023">
    <property type="entry name" value="Transcriptional regulator, GntR family"/>
    <property type="match status" value="1"/>
</dbReference>
<evidence type="ECO:0000256" key="2">
    <source>
        <dbReference type="ARBA" id="ARBA00005384"/>
    </source>
</evidence>
<dbReference type="PRINTS" id="PR00035">
    <property type="entry name" value="HTHGNTR"/>
</dbReference>
<dbReference type="OrthoDB" id="9802328at2"/>
<evidence type="ECO:0000256" key="1">
    <source>
        <dbReference type="ARBA" id="ARBA00001933"/>
    </source>
</evidence>
<evidence type="ECO:0000313" key="11">
    <source>
        <dbReference type="Proteomes" id="UP000233375"/>
    </source>
</evidence>
<comment type="similarity">
    <text evidence="2">In the C-terminal section; belongs to the class-I pyridoxal-phosphate-dependent aminotransferase family.</text>
</comment>
<keyword evidence="6" id="KW-0805">Transcription regulation</keyword>
<evidence type="ECO:0000256" key="4">
    <source>
        <dbReference type="ARBA" id="ARBA00022679"/>
    </source>
</evidence>
<evidence type="ECO:0000259" key="9">
    <source>
        <dbReference type="PROSITE" id="PS50949"/>
    </source>
</evidence>
<dbReference type="GO" id="GO:0003700">
    <property type="term" value="F:DNA-binding transcription factor activity"/>
    <property type="evidence" value="ECO:0007669"/>
    <property type="project" value="InterPro"/>
</dbReference>
<name>A0A2N0Z0E1_9BACI</name>
<keyword evidence="5" id="KW-0663">Pyridoxal phosphate</keyword>
<organism evidence="10 11">
    <name type="scientific">Niallia nealsonii</name>
    <dbReference type="NCBI Taxonomy" id="115979"/>
    <lineage>
        <taxon>Bacteria</taxon>
        <taxon>Bacillati</taxon>
        <taxon>Bacillota</taxon>
        <taxon>Bacilli</taxon>
        <taxon>Bacillales</taxon>
        <taxon>Bacillaceae</taxon>
        <taxon>Niallia</taxon>
    </lineage>
</organism>
<dbReference type="InterPro" id="IPR015421">
    <property type="entry name" value="PyrdxlP-dep_Trfase_major"/>
</dbReference>
<dbReference type="SUPFAM" id="SSF46785">
    <property type="entry name" value="Winged helix' DNA-binding domain"/>
    <property type="match status" value="1"/>
</dbReference>
<dbReference type="PANTHER" id="PTHR46577">
    <property type="entry name" value="HTH-TYPE TRANSCRIPTIONAL REGULATORY PROTEIN GABR"/>
    <property type="match status" value="1"/>
</dbReference>
<dbReference type="GO" id="GO:0030170">
    <property type="term" value="F:pyridoxal phosphate binding"/>
    <property type="evidence" value="ECO:0007669"/>
    <property type="project" value="InterPro"/>
</dbReference>
<dbReference type="InterPro" id="IPR036390">
    <property type="entry name" value="WH_DNA-bd_sf"/>
</dbReference>
<dbReference type="SMART" id="SM00345">
    <property type="entry name" value="HTH_GNTR"/>
    <property type="match status" value="1"/>
</dbReference>
<accession>A0A2N0Z0E1</accession>
<keyword evidence="4" id="KW-0808">Transferase</keyword>
<dbReference type="EMBL" id="PISE01000031">
    <property type="protein sequence ID" value="PKG22982.1"/>
    <property type="molecule type" value="Genomic_DNA"/>
</dbReference>
<proteinExistence type="inferred from homology"/>
<evidence type="ECO:0000256" key="3">
    <source>
        <dbReference type="ARBA" id="ARBA00022576"/>
    </source>
</evidence>
<keyword evidence="3" id="KW-0032">Aminotransferase</keyword>
<sequence>MEWKPDKKSKKAVYKQIAEYIEQGIADGTFPIDKPLPSERKLAEKYRLNRSTIVAAYGELEANGLVERKKGSGTTISKDIWGLTKKRIPSWNRYIERGSFQPNMPVVQRIRKESEEEHFINFASGELSKELMPDEYIRKVISTREFTGNLGYDHPQGNIDLRTTIVEHVKKYKGIMSQPNSILITSGAQQAIHLIIECLLKPGDAVVIEDPSYSYSLPIFKSAGIQVFRLSVGKNGINPEDLIDLHKKHQIKMIFLNPIFQNPTGTLLSHYQRKKILDISSEFGIPIIEDDPYSLLSFTEDDVSTLKSLDHNGNVLYVSSLTKIAASGFRIGWIIGPTPVIERLADAKQQFDFGHSTISQWLGNEFLRSSYFDEHIQRLKSELKKQRDVMADSFREYLREEVDYSLPKGGIHLWCHVKREIDDFKLLEQAIKEGVIYAPGLTLGTKKGYMRLTYGRVNANQIRTGVKRLATAIRKSSNM</sequence>
<dbReference type="CDD" id="cd07377">
    <property type="entry name" value="WHTH_GntR"/>
    <property type="match status" value="1"/>
</dbReference>
<dbReference type="Proteomes" id="UP000233375">
    <property type="component" value="Unassembled WGS sequence"/>
</dbReference>
<dbReference type="PROSITE" id="PS50949">
    <property type="entry name" value="HTH_GNTR"/>
    <property type="match status" value="1"/>
</dbReference>
<dbReference type="FunFam" id="1.10.10.10:FF:000079">
    <property type="entry name" value="GntR family transcriptional regulator"/>
    <property type="match status" value="1"/>
</dbReference>
<evidence type="ECO:0000256" key="5">
    <source>
        <dbReference type="ARBA" id="ARBA00022898"/>
    </source>
</evidence>
<feature type="domain" description="HTH gntR-type" evidence="9">
    <location>
        <begin position="11"/>
        <end position="79"/>
    </location>
</feature>
<keyword evidence="7" id="KW-0238">DNA-binding</keyword>
<dbReference type="AlphaFoldDB" id="A0A2N0Z0E1"/>
<comment type="caution">
    <text evidence="10">The sequence shown here is derived from an EMBL/GenBank/DDBJ whole genome shotgun (WGS) entry which is preliminary data.</text>
</comment>
<dbReference type="CDD" id="cd00609">
    <property type="entry name" value="AAT_like"/>
    <property type="match status" value="1"/>
</dbReference>
<dbReference type="GO" id="GO:0003677">
    <property type="term" value="F:DNA binding"/>
    <property type="evidence" value="ECO:0007669"/>
    <property type="project" value="UniProtKB-KW"/>
</dbReference>
<dbReference type="InterPro" id="IPR004839">
    <property type="entry name" value="Aminotransferase_I/II_large"/>
</dbReference>
<gene>
    <name evidence="10" type="ORF">CWS01_15020</name>
</gene>
<dbReference type="Gene3D" id="3.40.640.10">
    <property type="entry name" value="Type I PLP-dependent aspartate aminotransferase-like (Major domain)"/>
    <property type="match status" value="1"/>
</dbReference>
<dbReference type="Gene3D" id="1.10.10.10">
    <property type="entry name" value="Winged helix-like DNA-binding domain superfamily/Winged helix DNA-binding domain"/>
    <property type="match status" value="1"/>
</dbReference>
<dbReference type="SUPFAM" id="SSF53383">
    <property type="entry name" value="PLP-dependent transferases"/>
    <property type="match status" value="1"/>
</dbReference>
<evidence type="ECO:0000256" key="8">
    <source>
        <dbReference type="ARBA" id="ARBA00023163"/>
    </source>
</evidence>
<comment type="cofactor">
    <cofactor evidence="1">
        <name>pyridoxal 5'-phosphate</name>
        <dbReference type="ChEBI" id="CHEBI:597326"/>
    </cofactor>
</comment>
<reference evidence="10 11" key="1">
    <citation type="journal article" date="2003" name="Int. J. Syst. Evol. Microbiol.">
        <title>Bacillus nealsonii sp. nov., isolated from a spacecraft-assembly facility, whose spores are gamma-radiation resistant.</title>
        <authorList>
            <person name="Venkateswaran K."/>
            <person name="Kempf M."/>
            <person name="Chen F."/>
            <person name="Satomi M."/>
            <person name="Nicholson W."/>
            <person name="Kern R."/>
        </authorList>
    </citation>
    <scope>NUCLEOTIDE SEQUENCE [LARGE SCALE GENOMIC DNA]</scope>
    <source>
        <strain evidence="10 11">FO-92</strain>
    </source>
</reference>
<keyword evidence="8" id="KW-0804">Transcription</keyword>